<dbReference type="PANTHER" id="PTHR31719:SF85">
    <property type="entry name" value="NAC DOMAIN-CONTAINING PROTEIN"/>
    <property type="match status" value="1"/>
</dbReference>
<dbReference type="SUPFAM" id="SSF101941">
    <property type="entry name" value="NAC domain"/>
    <property type="match status" value="1"/>
</dbReference>
<protein>
    <submittedName>
        <fullName evidence="6">NAC domain containing protein</fullName>
    </submittedName>
</protein>
<dbReference type="GO" id="GO:0048731">
    <property type="term" value="P:system development"/>
    <property type="evidence" value="ECO:0007669"/>
    <property type="project" value="TreeGrafter"/>
</dbReference>
<dbReference type="InParanoid" id="A0A2P5E7M9"/>
<evidence type="ECO:0000313" key="6">
    <source>
        <dbReference type="EMBL" id="PON81549.1"/>
    </source>
</evidence>
<dbReference type="OrthoDB" id="1877845at2759"/>
<organism evidence="6 7">
    <name type="scientific">Trema orientale</name>
    <name type="common">Charcoal tree</name>
    <name type="synonym">Celtis orientalis</name>
    <dbReference type="NCBI Taxonomy" id="63057"/>
    <lineage>
        <taxon>Eukaryota</taxon>
        <taxon>Viridiplantae</taxon>
        <taxon>Streptophyta</taxon>
        <taxon>Embryophyta</taxon>
        <taxon>Tracheophyta</taxon>
        <taxon>Spermatophyta</taxon>
        <taxon>Magnoliopsida</taxon>
        <taxon>eudicotyledons</taxon>
        <taxon>Gunneridae</taxon>
        <taxon>Pentapetalae</taxon>
        <taxon>rosids</taxon>
        <taxon>fabids</taxon>
        <taxon>Rosales</taxon>
        <taxon>Cannabaceae</taxon>
        <taxon>Trema</taxon>
    </lineage>
</organism>
<feature type="domain" description="NAC" evidence="5">
    <location>
        <begin position="9"/>
        <end position="164"/>
    </location>
</feature>
<dbReference type="GO" id="GO:0006355">
    <property type="term" value="P:regulation of DNA-templated transcription"/>
    <property type="evidence" value="ECO:0007669"/>
    <property type="project" value="InterPro"/>
</dbReference>
<dbReference type="Proteomes" id="UP000237000">
    <property type="component" value="Unassembled WGS sequence"/>
</dbReference>
<evidence type="ECO:0000256" key="2">
    <source>
        <dbReference type="ARBA" id="ARBA00023125"/>
    </source>
</evidence>
<dbReference type="AlphaFoldDB" id="A0A2P5E7M9"/>
<sequence length="207" mass="24196">MGDDQSVKLPPGFQFRPTDEELVLHFLYPKAFRLPCNHPNIIPDLDLDHLHHPWEFDGTALSSGKMYYFFSKTREDRATSNGYWKELDINEPIFVSGNKVAVKKYLVFYVFGESPSSASETNWVMEEYSLCNNVGLNITTSPAYKRRRKQKIDLKWVLCRVHERKDDTITRQSIRYEDDDDGTELSCLDEMFLSSLDDDLEEISMQY</sequence>
<dbReference type="EMBL" id="JXTC01000214">
    <property type="protein sequence ID" value="PON81549.1"/>
    <property type="molecule type" value="Genomic_DNA"/>
</dbReference>
<evidence type="ECO:0000313" key="7">
    <source>
        <dbReference type="Proteomes" id="UP000237000"/>
    </source>
</evidence>
<name>A0A2P5E7M9_TREOI</name>
<dbReference type="PANTHER" id="PTHR31719">
    <property type="entry name" value="NAC TRANSCRIPTION FACTOR 56"/>
    <property type="match status" value="1"/>
</dbReference>
<keyword evidence="1" id="KW-0805">Transcription regulation</keyword>
<dbReference type="STRING" id="63057.A0A2P5E7M9"/>
<dbReference type="Gene3D" id="2.170.150.80">
    <property type="entry name" value="NAC domain"/>
    <property type="match status" value="1"/>
</dbReference>
<keyword evidence="2" id="KW-0238">DNA-binding</keyword>
<evidence type="ECO:0000256" key="3">
    <source>
        <dbReference type="ARBA" id="ARBA00023163"/>
    </source>
</evidence>
<keyword evidence="4" id="KW-0539">Nucleus</keyword>
<dbReference type="InterPro" id="IPR003441">
    <property type="entry name" value="NAC-dom"/>
</dbReference>
<evidence type="ECO:0000256" key="4">
    <source>
        <dbReference type="ARBA" id="ARBA00023242"/>
    </source>
</evidence>
<proteinExistence type="predicted"/>
<keyword evidence="3" id="KW-0804">Transcription</keyword>
<evidence type="ECO:0000256" key="1">
    <source>
        <dbReference type="ARBA" id="ARBA00023015"/>
    </source>
</evidence>
<gene>
    <name evidence="6" type="primary">TorNAC2</name>
    <name evidence="6" type="ORF">TorRG33x02_226720</name>
</gene>
<evidence type="ECO:0000259" key="5">
    <source>
        <dbReference type="PROSITE" id="PS51005"/>
    </source>
</evidence>
<keyword evidence="7" id="KW-1185">Reference proteome</keyword>
<dbReference type="Pfam" id="PF02365">
    <property type="entry name" value="NAM"/>
    <property type="match status" value="1"/>
</dbReference>
<dbReference type="PROSITE" id="PS51005">
    <property type="entry name" value="NAC"/>
    <property type="match status" value="1"/>
</dbReference>
<dbReference type="GO" id="GO:0003677">
    <property type="term" value="F:DNA binding"/>
    <property type="evidence" value="ECO:0007669"/>
    <property type="project" value="UniProtKB-KW"/>
</dbReference>
<reference evidence="7" key="1">
    <citation type="submission" date="2016-06" db="EMBL/GenBank/DDBJ databases">
        <title>Parallel loss of symbiosis genes in relatives of nitrogen-fixing non-legume Parasponia.</title>
        <authorList>
            <person name="Van Velzen R."/>
            <person name="Holmer R."/>
            <person name="Bu F."/>
            <person name="Rutten L."/>
            <person name="Van Zeijl A."/>
            <person name="Liu W."/>
            <person name="Santuari L."/>
            <person name="Cao Q."/>
            <person name="Sharma T."/>
            <person name="Shen D."/>
            <person name="Roswanjaya Y."/>
            <person name="Wardhani T."/>
            <person name="Kalhor M.S."/>
            <person name="Jansen J."/>
            <person name="Van den Hoogen J."/>
            <person name="Gungor B."/>
            <person name="Hartog M."/>
            <person name="Hontelez J."/>
            <person name="Verver J."/>
            <person name="Yang W.-C."/>
            <person name="Schijlen E."/>
            <person name="Repin R."/>
            <person name="Schilthuizen M."/>
            <person name="Schranz E."/>
            <person name="Heidstra R."/>
            <person name="Miyata K."/>
            <person name="Fedorova E."/>
            <person name="Kohlen W."/>
            <person name="Bisseling T."/>
            <person name="Smit S."/>
            <person name="Geurts R."/>
        </authorList>
    </citation>
    <scope>NUCLEOTIDE SEQUENCE [LARGE SCALE GENOMIC DNA]</scope>
    <source>
        <strain evidence="7">cv. RG33-2</strain>
    </source>
</reference>
<dbReference type="InterPro" id="IPR036093">
    <property type="entry name" value="NAC_dom_sf"/>
</dbReference>
<comment type="caution">
    <text evidence="6">The sequence shown here is derived from an EMBL/GenBank/DDBJ whole genome shotgun (WGS) entry which is preliminary data.</text>
</comment>
<accession>A0A2P5E7M9</accession>